<evidence type="ECO:0000256" key="3">
    <source>
        <dbReference type="ARBA" id="ARBA00022692"/>
    </source>
</evidence>
<keyword evidence="5 8" id="KW-1133">Transmembrane helix</keyword>
<proteinExistence type="inferred from homology"/>
<accession>A0AAN9QAJ7</accession>
<feature type="transmembrane region" description="Helical" evidence="9">
    <location>
        <begin position="15"/>
        <end position="38"/>
    </location>
</feature>
<dbReference type="GO" id="GO:0016020">
    <property type="term" value="C:membrane"/>
    <property type="evidence" value="ECO:0007669"/>
    <property type="project" value="UniProtKB-SubCell"/>
</dbReference>
<evidence type="ECO:0000256" key="9">
    <source>
        <dbReference type="SAM" id="Phobius"/>
    </source>
</evidence>
<evidence type="ECO:0000256" key="4">
    <source>
        <dbReference type="ARBA" id="ARBA00022821"/>
    </source>
</evidence>
<comment type="similarity">
    <text evidence="2 8">Belongs to the MLO family.</text>
</comment>
<evidence type="ECO:0000256" key="6">
    <source>
        <dbReference type="ARBA" id="ARBA00023136"/>
    </source>
</evidence>
<keyword evidence="7 8" id="KW-0568">Pathogenesis-related protein</keyword>
<evidence type="ECO:0000256" key="5">
    <source>
        <dbReference type="ARBA" id="ARBA00022989"/>
    </source>
</evidence>
<gene>
    <name evidence="8" type="primary">MLO</name>
    <name evidence="10" type="ORF">VNO77_21905</name>
</gene>
<feature type="transmembrane region" description="Helical" evidence="9">
    <location>
        <begin position="371"/>
        <end position="396"/>
    </location>
</feature>
<comment type="caution">
    <text evidence="10">The sequence shown here is derived from an EMBL/GenBank/DDBJ whole genome shotgun (WGS) entry which is preliminary data.</text>
</comment>
<dbReference type="PANTHER" id="PTHR31942:SF72">
    <property type="entry name" value="MLO-LIKE PROTEIN"/>
    <property type="match status" value="1"/>
</dbReference>
<keyword evidence="4 8" id="KW-0611">Plant defense</keyword>
<dbReference type="Proteomes" id="UP001367508">
    <property type="component" value="Unassembled WGS sequence"/>
</dbReference>
<evidence type="ECO:0000313" key="11">
    <source>
        <dbReference type="Proteomes" id="UP001367508"/>
    </source>
</evidence>
<dbReference type="GO" id="GO:0006952">
    <property type="term" value="P:defense response"/>
    <property type="evidence" value="ECO:0007669"/>
    <property type="project" value="UniProtKB-KW"/>
</dbReference>
<feature type="transmembrane region" description="Helical" evidence="9">
    <location>
        <begin position="125"/>
        <end position="146"/>
    </location>
</feature>
<feature type="transmembrane region" description="Helical" evidence="9">
    <location>
        <begin position="248"/>
        <end position="267"/>
    </location>
</feature>
<keyword evidence="6 8" id="KW-0472">Membrane</keyword>
<evidence type="ECO:0000313" key="10">
    <source>
        <dbReference type="EMBL" id="KAK7327814.1"/>
    </source>
</evidence>
<dbReference type="Pfam" id="PF03094">
    <property type="entry name" value="Mlo"/>
    <property type="match status" value="2"/>
</dbReference>
<evidence type="ECO:0000256" key="7">
    <source>
        <dbReference type="ARBA" id="ARBA00023265"/>
    </source>
</evidence>
<dbReference type="InterPro" id="IPR004326">
    <property type="entry name" value="Mlo"/>
</dbReference>
<dbReference type="EMBL" id="JAYMYQ010000005">
    <property type="protein sequence ID" value="KAK7327814.1"/>
    <property type="molecule type" value="Genomic_DNA"/>
</dbReference>
<evidence type="ECO:0000256" key="8">
    <source>
        <dbReference type="RuleBase" id="RU280816"/>
    </source>
</evidence>
<dbReference type="PANTHER" id="PTHR31942">
    <property type="entry name" value="MLO-LIKE PROTEIN 1"/>
    <property type="match status" value="1"/>
</dbReference>
<reference evidence="10 11" key="1">
    <citation type="submission" date="2024-01" db="EMBL/GenBank/DDBJ databases">
        <title>The genomes of 5 underutilized Papilionoideae crops provide insights into root nodulation and disease resistanc.</title>
        <authorList>
            <person name="Jiang F."/>
        </authorList>
    </citation>
    <scope>NUCLEOTIDE SEQUENCE [LARGE SCALE GENOMIC DNA]</scope>
    <source>
        <strain evidence="10">LVBAO_FW01</strain>
        <tissue evidence="10">Leaves</tissue>
    </source>
</reference>
<dbReference type="AlphaFoldDB" id="A0AAN9QAJ7"/>
<evidence type="ECO:0000256" key="1">
    <source>
        <dbReference type="ARBA" id="ARBA00004141"/>
    </source>
</evidence>
<keyword evidence="8" id="KW-0112">Calmodulin-binding</keyword>
<sequence>MANVSETTLENTPTWAVATVCFILIVISILIEHLLHLLSKYFKRKRKKSLFEALEKIKSELILLGFTSLLLTVSEKHIANICIPKSVGETLLPCASMTFDYDEEETKCAEQGKISLLSREGVRQLQYFIFYLALYHVISCILTFSLGMAKMRHWASWEAETTTLEYQISYDPRRFQLTHQTSFGKRHLNYWSNNPLLYWPVCLVRQFYKSVSKVDYFTLRHGFIMARFSEGSNFDFQKYIRRALEKDFEVVVGISWWIWIFSVLYIFFNANAFSSHFWLPFIPLMVLLLVGTKLQGIITDMCLDSHDNSLVVRGTLLVKPSDHFFWFGWPKLLLHLISFILFQNSFQLAFFTWSSIRFGIRSCFHHETENIIIRVVMGVLVQILCGYVTLPLYALVTQMGTSMSNVVFTENVIRGIHIWHDKAKKNVALRNPYSQRSTLHTSLETSPSFRFDDAPVSISVDRSLIRS</sequence>
<feature type="transmembrane region" description="Helical" evidence="9">
    <location>
        <begin position="332"/>
        <end position="351"/>
    </location>
</feature>
<evidence type="ECO:0000256" key="2">
    <source>
        <dbReference type="ARBA" id="ARBA00006574"/>
    </source>
</evidence>
<feature type="transmembrane region" description="Helical" evidence="9">
    <location>
        <begin position="273"/>
        <end position="291"/>
    </location>
</feature>
<comment type="function">
    <text evidence="8">May be involved in modulation of pathogen defense and leaf cell death.</text>
</comment>
<organism evidence="10 11">
    <name type="scientific">Canavalia gladiata</name>
    <name type="common">Sword bean</name>
    <name type="synonym">Dolichos gladiatus</name>
    <dbReference type="NCBI Taxonomy" id="3824"/>
    <lineage>
        <taxon>Eukaryota</taxon>
        <taxon>Viridiplantae</taxon>
        <taxon>Streptophyta</taxon>
        <taxon>Embryophyta</taxon>
        <taxon>Tracheophyta</taxon>
        <taxon>Spermatophyta</taxon>
        <taxon>Magnoliopsida</taxon>
        <taxon>eudicotyledons</taxon>
        <taxon>Gunneridae</taxon>
        <taxon>Pentapetalae</taxon>
        <taxon>rosids</taxon>
        <taxon>fabids</taxon>
        <taxon>Fabales</taxon>
        <taxon>Fabaceae</taxon>
        <taxon>Papilionoideae</taxon>
        <taxon>50 kb inversion clade</taxon>
        <taxon>NPAAA clade</taxon>
        <taxon>indigoferoid/millettioid clade</taxon>
        <taxon>Phaseoleae</taxon>
        <taxon>Canavalia</taxon>
    </lineage>
</organism>
<protein>
    <recommendedName>
        <fullName evidence="8">MLO-like protein</fullName>
    </recommendedName>
</protein>
<keyword evidence="11" id="KW-1185">Reference proteome</keyword>
<keyword evidence="3 8" id="KW-0812">Transmembrane</keyword>
<comment type="subcellular location">
    <subcellularLocation>
        <location evidence="1 8">Membrane</location>
        <topology evidence="1 8">Multi-pass membrane protein</topology>
    </subcellularLocation>
</comment>
<name>A0AAN9QAJ7_CANGL</name>
<comment type="domain">
    <text evidence="8">The C-terminus contains a calmodulin-binding domain, which binds calmodulin in a calcium-dependent fashion.</text>
</comment>
<dbReference type="GO" id="GO:0005516">
    <property type="term" value="F:calmodulin binding"/>
    <property type="evidence" value="ECO:0007669"/>
    <property type="project" value="UniProtKB-KW"/>
</dbReference>